<dbReference type="Proteomes" id="UP000736164">
    <property type="component" value="Unassembled WGS sequence"/>
</dbReference>
<dbReference type="EMBL" id="JAAWVO010031980">
    <property type="protein sequence ID" value="MBN3316847.1"/>
    <property type="molecule type" value="Genomic_DNA"/>
</dbReference>
<dbReference type="Gene3D" id="3.40.220.10">
    <property type="entry name" value="Leucine Aminopeptidase, subunit E, domain 1"/>
    <property type="match status" value="3"/>
</dbReference>
<dbReference type="GO" id="GO:0005737">
    <property type="term" value="C:cytoplasm"/>
    <property type="evidence" value="ECO:0007669"/>
    <property type="project" value="TreeGrafter"/>
</dbReference>
<keyword evidence="5" id="KW-0539">Nucleus</keyword>
<feature type="domain" description="Macro" evidence="11">
    <location>
        <begin position="622"/>
        <end position="807"/>
    </location>
</feature>
<dbReference type="Gene3D" id="3.90.228.10">
    <property type="match status" value="1"/>
</dbReference>
<dbReference type="InterPro" id="IPR043472">
    <property type="entry name" value="Macro_dom-like"/>
</dbReference>
<dbReference type="InterPro" id="IPR002589">
    <property type="entry name" value="Macro_dom"/>
</dbReference>
<dbReference type="Pfam" id="PF01661">
    <property type="entry name" value="Macro"/>
    <property type="match status" value="3"/>
</dbReference>
<feature type="non-terminal residue" evidence="12">
    <location>
        <position position="1"/>
    </location>
</feature>
<dbReference type="InterPro" id="IPR052056">
    <property type="entry name" value="Mono-ARTD/PARP"/>
</dbReference>
<feature type="domain" description="Macro" evidence="11">
    <location>
        <begin position="1032"/>
        <end position="1204"/>
    </location>
</feature>
<accession>A0A8J7NNS6</accession>
<evidence type="ECO:0000256" key="9">
    <source>
        <dbReference type="SAM" id="MobiDB-lite"/>
    </source>
</evidence>
<comment type="caution">
    <text evidence="12">The sequence shown here is derived from an EMBL/GenBank/DDBJ whole genome shotgun (WGS) entry which is preliminary data.</text>
</comment>
<dbReference type="SUPFAM" id="SSF56399">
    <property type="entry name" value="ADP-ribosylation"/>
    <property type="match status" value="1"/>
</dbReference>
<dbReference type="GO" id="GO:0003950">
    <property type="term" value="F:NAD+ poly-ADP-ribosyltransferase activity"/>
    <property type="evidence" value="ECO:0007669"/>
    <property type="project" value="UniProtKB-UniRule"/>
</dbReference>
<reference evidence="12" key="1">
    <citation type="journal article" date="2021" name="Cell">
        <title>Tracing the genetic footprints of vertebrate landing in non-teleost ray-finned fishes.</title>
        <authorList>
            <person name="Bi X."/>
            <person name="Wang K."/>
            <person name="Yang L."/>
            <person name="Pan H."/>
            <person name="Jiang H."/>
            <person name="Wei Q."/>
            <person name="Fang M."/>
            <person name="Yu H."/>
            <person name="Zhu C."/>
            <person name="Cai Y."/>
            <person name="He Y."/>
            <person name="Gan X."/>
            <person name="Zeng H."/>
            <person name="Yu D."/>
            <person name="Zhu Y."/>
            <person name="Jiang H."/>
            <person name="Qiu Q."/>
            <person name="Yang H."/>
            <person name="Zhang Y.E."/>
            <person name="Wang W."/>
            <person name="Zhu M."/>
            <person name="He S."/>
            <person name="Zhang G."/>
        </authorList>
    </citation>
    <scope>NUCLEOTIDE SEQUENCE</scope>
    <source>
        <strain evidence="12">Allg_001</strain>
    </source>
</reference>
<sequence>MDEYPFPVLFDLADMEERWKGEILRHFRLRKRSGGGDCSDLQAQGNGRYKIAFQTRRGPDLLLLNGLSRQCLVEKKKQRNTGSSEVTITVHLEPSGRNDVIIPRRRSPLPGGGPGKEGTRAAAAGQENHSVCLEPRGRNDVIIPRRPKRQHRKPTELPSSFDPASGGGVVEESFSLLQPKKILQVNRYLLLYLQECSQAAKDLQDQLSLIPCSAELRPDAEEVAVTFKGTGQSSRWEAEVEEVFRVMENKYHCHYEASQAKQLALLKTPFLASENLRVYTERMQGFTVIVGSRKDVEDRLKILDALARKLPSVVVSREGSLSLVLEGSEDDVRLARFKLQEMVKQVHERTVQLSRPLVSFLDTRGSAQEYVDFFCKVLKGPVAIEISLDLDLRLLSLDRSVLDVAEKAMLEDLQERTVALDRDWASSDNLTLLKESLQRREAEMNREKNRVQVHYLQDPGMGRIHVQILGFKKEVEKMENEIHIFIEKNSVKHETILLSKPEIADYFYDLLDLLGMDNARVNILTESSPSPAVHITGLAQPVNELKASLKRTLDSLVCDMLRIDQPGAYEYFQGKGQGTLTEVGTLYSCLIRLVEGEHVKATGHTEAPSVRTGTSSGMKTPGVWSSFLLEGGVTLEVLQGDITDLKMDAIVSGAGESLENAGGVAFAISRAGGPAIQKQCDEWVKKNGKVQVGKAVKTTAGSLPCKAVIHAVGPHWGQGRDSDGVRNLLGKAVRESLELADSSGCQSLAFPCVSSGEHGVPLAVCAETIVKEVRHFARVASTLQSVTLVDINWDTVSAFQDACVKLLRENVMTLGTPIDFRNSYPSITEESSVPDVHRRLEIVVGNIEDKQVDVLVAPTINLELRSTKVGKSLAHKAGDQFSRLFARSTRGARVVPGHLLAVGAVQGLPCKQVFFIQCSVWDGLFQGSAVEALLSGLRSALDTCERRALNTIAFPVIGPGIALGFPRDVAISTLLEEIGHFEQTRQTRCVSTIRVVIKPTDQDSAELSAARHPHVLHSCALTASFFHSVTSDLDEVTVTAGGLRVQVVFGDILDETTDVIVNSTDFTNNHTGVCKDILSVAGKEIQTKVETAHVAYGEIYQTMPGNFPCKAIMHVCGQRNTPMIKALADKIVRTCDRSCFPSVAMPAICAGTGGLEPTEVAKSILDGISSAVQGGPLRYLTTVRLILLKMNVFQAFKLEVEQRFGKAAREMAVISPPNLQTKHSLKEVEVRTGPGKLIDLGKLFSGAQGSLSPAVLDIVGLKADNVRKVKERLQSDFDSQVSQQEVTEEDLSRLTEEDLQIVLGLVSCHSVQLEKKRDRTVIIRGLRDTVNNIVQRVQKSVMEHLLKTVQDKKQEELYPKVMWCYEKNGHWERFPKAPNFQLENRCQTDVVDGNGAQLSVDLHKMEATNTITAQTMRVKRMENLPDFTFPLHWDGMTNGESLKKVELHPNELEYQKVVADFRKTAGNTVIKVERIQNINLRRGYEAQKRKFLNKNGPAAVGERMMFHGTTASACSSIAENGFNKRYAGQNATRYGAGVYFAVNARYSANPTFSKPEEDGSRYMFAACVLTGRFTLGSAEMKVPPARNPANPNYTYDSLVNNILDPTLFVVFHDDQAYPEYLLTFK</sequence>
<evidence type="ECO:0000313" key="13">
    <source>
        <dbReference type="Proteomes" id="UP000736164"/>
    </source>
</evidence>
<organism evidence="12 13">
    <name type="scientific">Atractosteus spatula</name>
    <name type="common">Alligator gar</name>
    <name type="synonym">Lepisosteus spatula</name>
    <dbReference type="NCBI Taxonomy" id="7917"/>
    <lineage>
        <taxon>Eukaryota</taxon>
        <taxon>Metazoa</taxon>
        <taxon>Chordata</taxon>
        <taxon>Craniata</taxon>
        <taxon>Vertebrata</taxon>
        <taxon>Euteleostomi</taxon>
        <taxon>Actinopterygii</taxon>
        <taxon>Neopterygii</taxon>
        <taxon>Holostei</taxon>
        <taxon>Semionotiformes</taxon>
        <taxon>Lepisosteidae</taxon>
        <taxon>Atractosteus</taxon>
    </lineage>
</organism>
<feature type="region of interest" description="Disordered" evidence="9">
    <location>
        <begin position="100"/>
        <end position="128"/>
    </location>
</feature>
<dbReference type="SMART" id="SM00506">
    <property type="entry name" value="A1pp"/>
    <property type="match status" value="3"/>
</dbReference>
<keyword evidence="13" id="KW-1185">Reference proteome</keyword>
<dbReference type="PANTHER" id="PTHR14453">
    <property type="entry name" value="PARP/ZINC FINGER CCCH TYPE DOMAIN CONTAINING PROTEIN"/>
    <property type="match status" value="1"/>
</dbReference>
<dbReference type="SUPFAM" id="SSF117839">
    <property type="entry name" value="WWE domain"/>
    <property type="match status" value="1"/>
</dbReference>
<dbReference type="GO" id="GO:0003714">
    <property type="term" value="F:transcription corepressor activity"/>
    <property type="evidence" value="ECO:0007669"/>
    <property type="project" value="TreeGrafter"/>
</dbReference>
<feature type="coiled-coil region" evidence="8">
    <location>
        <begin position="427"/>
        <end position="454"/>
    </location>
</feature>
<evidence type="ECO:0000256" key="6">
    <source>
        <dbReference type="ARBA" id="ARBA00024347"/>
    </source>
</evidence>
<dbReference type="EC" id="2.4.2.-" evidence="7"/>
<dbReference type="InterPro" id="IPR012317">
    <property type="entry name" value="Poly(ADP-ribose)pol_cat_dom"/>
</dbReference>
<dbReference type="InterPro" id="IPR037197">
    <property type="entry name" value="WWE_dom_sf"/>
</dbReference>
<feature type="domain" description="Macro" evidence="11">
    <location>
        <begin position="827"/>
        <end position="1016"/>
    </location>
</feature>
<dbReference type="CDD" id="cd02907">
    <property type="entry name" value="Macro_Af1521_BAL-like"/>
    <property type="match status" value="1"/>
</dbReference>
<keyword evidence="8" id="KW-0175">Coiled coil</keyword>
<dbReference type="SUPFAM" id="SSF52949">
    <property type="entry name" value="Macro domain-like"/>
    <property type="match status" value="3"/>
</dbReference>
<comment type="similarity">
    <text evidence="6">Belongs to the ARTD/PARP family.</text>
</comment>
<evidence type="ECO:0000259" key="10">
    <source>
        <dbReference type="PROSITE" id="PS51059"/>
    </source>
</evidence>
<gene>
    <name evidence="12" type="primary">Parp14_2</name>
    <name evidence="12" type="ORF">GTO95_0004013</name>
</gene>
<dbReference type="PROSITE" id="PS51154">
    <property type="entry name" value="MACRO"/>
    <property type="match status" value="3"/>
</dbReference>
<proteinExistence type="inferred from homology"/>
<evidence type="ECO:0000256" key="4">
    <source>
        <dbReference type="ARBA" id="ARBA00023027"/>
    </source>
</evidence>
<dbReference type="GO" id="GO:0070212">
    <property type="term" value="P:protein poly-ADP-ribosylation"/>
    <property type="evidence" value="ECO:0007669"/>
    <property type="project" value="TreeGrafter"/>
</dbReference>
<dbReference type="GO" id="GO:0005634">
    <property type="term" value="C:nucleus"/>
    <property type="evidence" value="ECO:0007669"/>
    <property type="project" value="UniProtKB-SubCell"/>
</dbReference>
<feature type="region of interest" description="Disordered" evidence="9">
    <location>
        <begin position="146"/>
        <end position="165"/>
    </location>
</feature>
<dbReference type="CDD" id="cd01439">
    <property type="entry name" value="TCCD_inducible_PARP_like"/>
    <property type="match status" value="1"/>
</dbReference>
<evidence type="ECO:0000259" key="11">
    <source>
        <dbReference type="PROSITE" id="PS51154"/>
    </source>
</evidence>
<dbReference type="FunFam" id="3.90.228.10:FF:000008">
    <property type="entry name" value="Poly [ADP-ribose] polymerase"/>
    <property type="match status" value="1"/>
</dbReference>
<dbReference type="PROSITE" id="PS51059">
    <property type="entry name" value="PARP_CATALYTIC"/>
    <property type="match status" value="1"/>
</dbReference>
<evidence type="ECO:0000256" key="5">
    <source>
        <dbReference type="ARBA" id="ARBA00023242"/>
    </source>
</evidence>
<evidence type="ECO:0000256" key="2">
    <source>
        <dbReference type="ARBA" id="ARBA00022676"/>
    </source>
</evidence>
<dbReference type="Pfam" id="PF00644">
    <property type="entry name" value="PARP"/>
    <property type="match status" value="1"/>
</dbReference>
<protein>
    <recommendedName>
        <fullName evidence="7">Poly [ADP-ribose] polymerase</fullName>
        <shortName evidence="7">PARP</shortName>
        <ecNumber evidence="7">2.4.2.-</ecNumber>
    </recommendedName>
</protein>
<dbReference type="GO" id="GO:0010629">
    <property type="term" value="P:negative regulation of gene expression"/>
    <property type="evidence" value="ECO:0007669"/>
    <property type="project" value="TreeGrafter"/>
</dbReference>
<evidence type="ECO:0000313" key="12">
    <source>
        <dbReference type="EMBL" id="MBN3316847.1"/>
    </source>
</evidence>
<keyword evidence="3 7" id="KW-0808">Transferase</keyword>
<evidence type="ECO:0000256" key="8">
    <source>
        <dbReference type="SAM" id="Coils"/>
    </source>
</evidence>
<evidence type="ECO:0000256" key="1">
    <source>
        <dbReference type="ARBA" id="ARBA00004123"/>
    </source>
</evidence>
<evidence type="ECO:0000256" key="7">
    <source>
        <dbReference type="RuleBase" id="RU362114"/>
    </source>
</evidence>
<keyword evidence="2 7" id="KW-0328">Glycosyltransferase</keyword>
<feature type="domain" description="PARP catalytic" evidence="10">
    <location>
        <begin position="1429"/>
        <end position="1625"/>
    </location>
</feature>
<dbReference type="GO" id="GO:1990404">
    <property type="term" value="F:NAD+-protein mono-ADP-ribosyltransferase activity"/>
    <property type="evidence" value="ECO:0007669"/>
    <property type="project" value="TreeGrafter"/>
</dbReference>
<name>A0A8J7NNS6_ATRSP</name>
<evidence type="ECO:0000256" key="3">
    <source>
        <dbReference type="ARBA" id="ARBA00022679"/>
    </source>
</evidence>
<comment type="subcellular location">
    <subcellularLocation>
        <location evidence="1">Nucleus</location>
    </subcellularLocation>
</comment>
<keyword evidence="4 7" id="KW-0520">NAD</keyword>
<feature type="non-terminal residue" evidence="12">
    <location>
        <position position="1625"/>
    </location>
</feature>
<dbReference type="PANTHER" id="PTHR14453:SF107">
    <property type="entry name" value="POLY [ADP-RIBOSE] POLYMERASE"/>
    <property type="match status" value="1"/>
</dbReference>
<dbReference type="Gene3D" id="3.30.720.50">
    <property type="match status" value="1"/>
</dbReference>